<proteinExistence type="inferred from homology"/>
<feature type="domain" description="NAD-dependent epimerase/dehydratase" evidence="3">
    <location>
        <begin position="5"/>
        <end position="248"/>
    </location>
</feature>
<dbReference type="PANTHER" id="PTHR10366:SF564">
    <property type="entry name" value="STEROL-4-ALPHA-CARBOXYLATE 3-DEHYDROGENASE, DECARBOXYLATING"/>
    <property type="match status" value="1"/>
</dbReference>
<dbReference type="PANTHER" id="PTHR10366">
    <property type="entry name" value="NAD DEPENDENT EPIMERASE/DEHYDRATASE"/>
    <property type="match status" value="1"/>
</dbReference>
<dbReference type="InterPro" id="IPR050425">
    <property type="entry name" value="NAD(P)_dehydrat-like"/>
</dbReference>
<evidence type="ECO:0000259" key="3">
    <source>
        <dbReference type="Pfam" id="PF01370"/>
    </source>
</evidence>
<dbReference type="EMBL" id="QCXQ01000002">
    <property type="protein sequence ID" value="PWG00282.1"/>
    <property type="molecule type" value="Genomic_DNA"/>
</dbReference>
<protein>
    <submittedName>
        <fullName evidence="4">Epimerase</fullName>
    </submittedName>
</protein>
<dbReference type="AlphaFoldDB" id="A0A2V1MZN5"/>
<evidence type="ECO:0000313" key="4">
    <source>
        <dbReference type="EMBL" id="PWG00282.1"/>
    </source>
</evidence>
<keyword evidence="1" id="KW-0560">Oxidoreductase</keyword>
<name>A0A2V1MZN5_9LACO</name>
<dbReference type="RefSeq" id="WP_109250229.1">
    <property type="nucleotide sequence ID" value="NZ_QCXQ01000002.1"/>
</dbReference>
<dbReference type="Pfam" id="PF01370">
    <property type="entry name" value="Epimerase"/>
    <property type="match status" value="1"/>
</dbReference>
<dbReference type="Proteomes" id="UP000245080">
    <property type="component" value="Unassembled WGS sequence"/>
</dbReference>
<dbReference type="InterPro" id="IPR036291">
    <property type="entry name" value="NAD(P)-bd_dom_sf"/>
</dbReference>
<keyword evidence="5" id="KW-1185">Reference proteome</keyword>
<dbReference type="OrthoDB" id="9778052at2"/>
<dbReference type="Gene3D" id="3.40.50.720">
    <property type="entry name" value="NAD(P)-binding Rossmann-like Domain"/>
    <property type="match status" value="1"/>
</dbReference>
<dbReference type="GO" id="GO:0016616">
    <property type="term" value="F:oxidoreductase activity, acting on the CH-OH group of donors, NAD or NADP as acceptor"/>
    <property type="evidence" value="ECO:0007669"/>
    <property type="project" value="TreeGrafter"/>
</dbReference>
<reference evidence="4 5" key="1">
    <citation type="journal article" date="2018" name="Int. J. Syst. Evol. Microbiol.">
        <title>Lactobacillus bambusae sp. nov., isolated from a traditional fermented Ma-bamboo shoots of Taiwan.</title>
        <authorList>
            <person name="Wang L.-T."/>
        </authorList>
    </citation>
    <scope>NUCLEOTIDE SEQUENCE [LARGE SCALE GENOMIC DNA]</scope>
    <source>
        <strain evidence="4 5">BS-W1</strain>
    </source>
</reference>
<evidence type="ECO:0000313" key="5">
    <source>
        <dbReference type="Proteomes" id="UP000245080"/>
    </source>
</evidence>
<gene>
    <name evidence="4" type="ORF">DCM90_04950</name>
</gene>
<sequence>MTQTVLVTGASGFVASWTLLKLLQQGYEVRGTVRTSKKGDLVRSELTDRIGADLTQHLTFYEAELTDSKGWDAAMAGVDTVLHIASPLGADNPNDEAAMIRPAVDGVNNVFQAATDAHVSRIIMTSSLAAATPPSQDSNPIVDEHYWSSRDNPELNAYRKSKLLAESAAWNFVAHHEDAPALTTILPGAIFGPAMTKRNTGSDQFIAQLMNNRIGNPPIGFEIVDVRDLADLHIAAMQSDQAKGQRYVAANDYLTATEISRILKTDLGSACPHVSLRTIPGGVLKLGARFIAPLRALTPMIGRQFRYTHKKAVDQLDWHPRSGRQTVDDTAKSLLKLGVFQKS</sequence>
<comment type="similarity">
    <text evidence="2">Belongs to the NAD(P)-dependent epimerase/dehydratase family. Dihydroflavonol-4-reductase subfamily.</text>
</comment>
<accession>A0A2V1MZN5</accession>
<evidence type="ECO:0000256" key="2">
    <source>
        <dbReference type="ARBA" id="ARBA00023445"/>
    </source>
</evidence>
<comment type="caution">
    <text evidence="4">The sequence shown here is derived from an EMBL/GenBank/DDBJ whole genome shotgun (WGS) entry which is preliminary data.</text>
</comment>
<organism evidence="4 5">
    <name type="scientific">Levilactobacillus bambusae</name>
    <dbReference type="NCBI Taxonomy" id="2024736"/>
    <lineage>
        <taxon>Bacteria</taxon>
        <taxon>Bacillati</taxon>
        <taxon>Bacillota</taxon>
        <taxon>Bacilli</taxon>
        <taxon>Lactobacillales</taxon>
        <taxon>Lactobacillaceae</taxon>
        <taxon>Levilactobacillus</taxon>
    </lineage>
</organism>
<evidence type="ECO:0000256" key="1">
    <source>
        <dbReference type="ARBA" id="ARBA00023002"/>
    </source>
</evidence>
<dbReference type="SUPFAM" id="SSF51735">
    <property type="entry name" value="NAD(P)-binding Rossmann-fold domains"/>
    <property type="match status" value="1"/>
</dbReference>
<dbReference type="InterPro" id="IPR001509">
    <property type="entry name" value="Epimerase_deHydtase"/>
</dbReference>